<dbReference type="EMBL" id="OC935488">
    <property type="protein sequence ID" value="CAD7660579.1"/>
    <property type="molecule type" value="Genomic_DNA"/>
</dbReference>
<proteinExistence type="predicted"/>
<feature type="compositionally biased region" description="Polar residues" evidence="1">
    <location>
        <begin position="1"/>
        <end position="15"/>
    </location>
</feature>
<evidence type="ECO:0000313" key="3">
    <source>
        <dbReference type="EMBL" id="CAD7660579.1"/>
    </source>
</evidence>
<feature type="region of interest" description="Disordered" evidence="1">
    <location>
        <begin position="1"/>
        <end position="24"/>
    </location>
</feature>
<name>A0A7R9MI76_9ACAR</name>
<dbReference type="Pfam" id="PF07707">
    <property type="entry name" value="BACK"/>
    <property type="match status" value="1"/>
</dbReference>
<dbReference type="InterPro" id="IPR000210">
    <property type="entry name" value="BTB/POZ_dom"/>
</dbReference>
<dbReference type="AlphaFoldDB" id="A0A7R9MI76"/>
<dbReference type="PANTHER" id="PTHR24410:SF41">
    <property type="entry name" value="HL07962P"/>
    <property type="match status" value="1"/>
</dbReference>
<reference evidence="3" key="1">
    <citation type="submission" date="2020-11" db="EMBL/GenBank/DDBJ databases">
        <authorList>
            <person name="Tran Van P."/>
        </authorList>
    </citation>
    <scope>NUCLEOTIDE SEQUENCE</scope>
</reference>
<dbReference type="EMBL" id="CAJPVJ010020663">
    <property type="protein sequence ID" value="CAG2177717.1"/>
    <property type="molecule type" value="Genomic_DNA"/>
</dbReference>
<dbReference type="Pfam" id="PF00651">
    <property type="entry name" value="BTB"/>
    <property type="match status" value="1"/>
</dbReference>
<feature type="non-terminal residue" evidence="3">
    <location>
        <position position="353"/>
    </location>
</feature>
<dbReference type="PANTHER" id="PTHR24410">
    <property type="entry name" value="HL07962P-RELATED"/>
    <property type="match status" value="1"/>
</dbReference>
<dbReference type="SUPFAM" id="SSF54695">
    <property type="entry name" value="POZ domain"/>
    <property type="match status" value="1"/>
</dbReference>
<evidence type="ECO:0000259" key="2">
    <source>
        <dbReference type="PROSITE" id="PS50097"/>
    </source>
</evidence>
<dbReference type="Gene3D" id="1.25.40.420">
    <property type="match status" value="1"/>
</dbReference>
<protein>
    <recommendedName>
        <fullName evidence="2">BTB domain-containing protein</fullName>
    </recommendedName>
</protein>
<evidence type="ECO:0000256" key="1">
    <source>
        <dbReference type="SAM" id="MobiDB-lite"/>
    </source>
</evidence>
<dbReference type="InterPro" id="IPR051481">
    <property type="entry name" value="BTB-POZ/Galectin-3-binding"/>
</dbReference>
<dbReference type="OrthoDB" id="2359033at2759"/>
<accession>A0A7R9MI76</accession>
<keyword evidence="4" id="KW-1185">Reference proteome</keyword>
<gene>
    <name evidence="3" type="ORF">ONB1V03_LOCUS17145</name>
</gene>
<dbReference type="CDD" id="cd18493">
    <property type="entry name" value="BACK_BTBD17"/>
    <property type="match status" value="1"/>
</dbReference>
<feature type="domain" description="BTB" evidence="2">
    <location>
        <begin position="81"/>
        <end position="151"/>
    </location>
</feature>
<dbReference type="PROSITE" id="PS50097">
    <property type="entry name" value="BTB"/>
    <property type="match status" value="1"/>
</dbReference>
<dbReference type="SMART" id="SM00875">
    <property type="entry name" value="BACK"/>
    <property type="match status" value="1"/>
</dbReference>
<dbReference type="InterPro" id="IPR011705">
    <property type="entry name" value="BACK"/>
</dbReference>
<sequence length="353" mass="39885">MDTMYMTTPLPSMSQPVKADDSQPSVSGTGSCKYCAKSHGAGSIESCSGGGGGHGFHEQSIDNSVKVLEKIAGLYAERLLSDIVLEVNGKPYASHRLILCASSDVFQVMLMNPNWTESQEKTIILQEAPECAKVFPEFLKYLYTGIININHQLVLPLVAMADKYNVRDLVTLCVQYMRRHMVSATRHNLLVRWLQYMLQCGHDGVTGACIEYVSANFEAVADTDDFAALETDILIHFLRKSELVVRDEYRLLQIVTKWLVAQEVKLRLVGDEFFDSMVPLVMSFVRFPMMEPNQLAHLLINPLMIRYKEFFVQHMSLAMHYHTDGLTDDLRAKLPALSFTPRLYTTEKWSSSL</sequence>
<dbReference type="CDD" id="cd18292">
    <property type="entry name" value="BTB_POZ_BTBD17"/>
    <property type="match status" value="1"/>
</dbReference>
<dbReference type="SMART" id="SM00225">
    <property type="entry name" value="BTB"/>
    <property type="match status" value="1"/>
</dbReference>
<dbReference type="Gene3D" id="3.30.710.10">
    <property type="entry name" value="Potassium Channel Kv1.1, Chain A"/>
    <property type="match status" value="1"/>
</dbReference>
<dbReference type="Proteomes" id="UP000728032">
    <property type="component" value="Unassembled WGS sequence"/>
</dbReference>
<dbReference type="InterPro" id="IPR011333">
    <property type="entry name" value="SKP1/BTB/POZ_sf"/>
</dbReference>
<organism evidence="3">
    <name type="scientific">Oppiella nova</name>
    <dbReference type="NCBI Taxonomy" id="334625"/>
    <lineage>
        <taxon>Eukaryota</taxon>
        <taxon>Metazoa</taxon>
        <taxon>Ecdysozoa</taxon>
        <taxon>Arthropoda</taxon>
        <taxon>Chelicerata</taxon>
        <taxon>Arachnida</taxon>
        <taxon>Acari</taxon>
        <taxon>Acariformes</taxon>
        <taxon>Sarcoptiformes</taxon>
        <taxon>Oribatida</taxon>
        <taxon>Brachypylina</taxon>
        <taxon>Oppioidea</taxon>
        <taxon>Oppiidae</taxon>
        <taxon>Oppiella</taxon>
    </lineage>
</organism>
<evidence type="ECO:0000313" key="4">
    <source>
        <dbReference type="Proteomes" id="UP000728032"/>
    </source>
</evidence>